<feature type="signal peptide" evidence="2">
    <location>
        <begin position="1"/>
        <end position="17"/>
    </location>
</feature>
<dbReference type="RefSeq" id="XP_022388496.1">
    <property type="nucleotide sequence ID" value="XM_022533286.1"/>
</dbReference>
<organism evidence="3 4">
    <name type="scientific">Aspergillus bombycis</name>
    <dbReference type="NCBI Taxonomy" id="109264"/>
    <lineage>
        <taxon>Eukaryota</taxon>
        <taxon>Fungi</taxon>
        <taxon>Dikarya</taxon>
        <taxon>Ascomycota</taxon>
        <taxon>Pezizomycotina</taxon>
        <taxon>Eurotiomycetes</taxon>
        <taxon>Eurotiomycetidae</taxon>
        <taxon>Eurotiales</taxon>
        <taxon>Aspergillaceae</taxon>
        <taxon>Aspergillus</taxon>
    </lineage>
</organism>
<evidence type="ECO:0000313" key="3">
    <source>
        <dbReference type="EMBL" id="OGM44779.1"/>
    </source>
</evidence>
<dbReference type="AlphaFoldDB" id="A0A1F7ZZY0"/>
<protein>
    <submittedName>
        <fullName evidence="3">Uncharacterized protein</fullName>
    </submittedName>
</protein>
<reference evidence="3 4" key="1">
    <citation type="journal article" date="2016" name="Genome Biol. Evol.">
        <title>Draft genome sequence of an aflatoxigenic Aspergillus species, A. bombycis.</title>
        <authorList>
            <person name="Moore G.G."/>
            <person name="Mack B.M."/>
            <person name="Beltz S.B."/>
            <person name="Gilbert M.K."/>
        </authorList>
    </citation>
    <scope>NUCLEOTIDE SEQUENCE [LARGE SCALE GENOMIC DNA]</scope>
    <source>
        <strain evidence="4">NRRL 26010</strain>
    </source>
</reference>
<feature type="compositionally biased region" description="Low complexity" evidence="1">
    <location>
        <begin position="55"/>
        <end position="70"/>
    </location>
</feature>
<accession>A0A1F7ZZY0</accession>
<evidence type="ECO:0000256" key="1">
    <source>
        <dbReference type="SAM" id="MobiDB-lite"/>
    </source>
</evidence>
<dbReference type="EMBL" id="LYCR01000050">
    <property type="protein sequence ID" value="OGM44779.1"/>
    <property type="molecule type" value="Genomic_DNA"/>
</dbReference>
<keyword evidence="2" id="KW-0732">Signal</keyword>
<feature type="region of interest" description="Disordered" evidence="1">
    <location>
        <begin position="55"/>
        <end position="76"/>
    </location>
</feature>
<comment type="caution">
    <text evidence="3">The sequence shown here is derived from an EMBL/GenBank/DDBJ whole genome shotgun (WGS) entry which is preliminary data.</text>
</comment>
<keyword evidence="4" id="KW-1185">Reference proteome</keyword>
<gene>
    <name evidence="3" type="ORF">ABOM_006157</name>
</gene>
<feature type="chain" id="PRO_5009534381" evidence="2">
    <location>
        <begin position="18"/>
        <end position="76"/>
    </location>
</feature>
<dbReference type="GeneID" id="34449547"/>
<proteinExistence type="predicted"/>
<evidence type="ECO:0000313" key="4">
    <source>
        <dbReference type="Proteomes" id="UP000179179"/>
    </source>
</evidence>
<evidence type="ECO:0000256" key="2">
    <source>
        <dbReference type="SAM" id="SignalP"/>
    </source>
</evidence>
<name>A0A1F7ZZY0_9EURO</name>
<sequence length="76" mass="7623">MRFFTLAVAIFATSALAAPAPAAINPDWMGGILNIFNRPHGKNSVEASVSPSASAASSSVALVPTSSPTVGTIVPL</sequence>
<dbReference type="Proteomes" id="UP000179179">
    <property type="component" value="Unassembled WGS sequence"/>
</dbReference>